<dbReference type="RefSeq" id="WP_107826405.1">
    <property type="nucleotide sequence ID" value="NZ_CP160205.1"/>
</dbReference>
<evidence type="ECO:0000313" key="3">
    <source>
        <dbReference type="EMBL" id="PTR00973.1"/>
    </source>
</evidence>
<protein>
    <submittedName>
        <fullName evidence="3">Uncharacterized protein DUF4412</fullName>
    </submittedName>
</protein>
<feature type="chain" id="PRO_5015668689" evidence="1">
    <location>
        <begin position="24"/>
        <end position="213"/>
    </location>
</feature>
<dbReference type="Proteomes" id="UP000244168">
    <property type="component" value="Unassembled WGS sequence"/>
</dbReference>
<dbReference type="AlphaFoldDB" id="A0A2T5JEW4"/>
<keyword evidence="4" id="KW-1185">Reference proteome</keyword>
<keyword evidence="1" id="KW-0732">Signal</keyword>
<evidence type="ECO:0000256" key="1">
    <source>
        <dbReference type="SAM" id="SignalP"/>
    </source>
</evidence>
<proteinExistence type="predicted"/>
<evidence type="ECO:0000259" key="2">
    <source>
        <dbReference type="Pfam" id="PF14371"/>
    </source>
</evidence>
<dbReference type="InterPro" id="IPR025524">
    <property type="entry name" value="DUF4412"/>
</dbReference>
<dbReference type="Pfam" id="PF14371">
    <property type="entry name" value="DUF4412"/>
    <property type="match status" value="1"/>
</dbReference>
<sequence>MNFKKLAFAAAITVSAATLNANAQKVYKEGSLVVTTTTPMGQIDSKVYFKNDTTGVTLQQGPANIKVIGVSDTYFAVLVDVPVAGKKLAAVATPAEIEETMSQLPELTFTPTTETKQISGFNCTKVTAKNTKTNDTFDIWVTNDISLPQHGSAADIYAKAGGVPIDYYSFQQGKAHVVVKSISDEKVPAGMFKITDDYQRISLTDLKAMSGRR</sequence>
<name>A0A2T5JEW4_9SPHI</name>
<gene>
    <name evidence="3" type="ORF">C8P68_101203</name>
</gene>
<organism evidence="3 4">
    <name type="scientific">Mucilaginibacter yixingensis</name>
    <dbReference type="NCBI Taxonomy" id="1295612"/>
    <lineage>
        <taxon>Bacteria</taxon>
        <taxon>Pseudomonadati</taxon>
        <taxon>Bacteroidota</taxon>
        <taxon>Sphingobacteriia</taxon>
        <taxon>Sphingobacteriales</taxon>
        <taxon>Sphingobacteriaceae</taxon>
        <taxon>Mucilaginibacter</taxon>
    </lineage>
</organism>
<comment type="caution">
    <text evidence="3">The sequence shown here is derived from an EMBL/GenBank/DDBJ whole genome shotgun (WGS) entry which is preliminary data.</text>
</comment>
<feature type="domain" description="DUF4412" evidence="2">
    <location>
        <begin position="29"/>
        <end position="145"/>
    </location>
</feature>
<reference evidence="3 4" key="1">
    <citation type="submission" date="2018-04" db="EMBL/GenBank/DDBJ databases">
        <title>Genomic Encyclopedia of Archaeal and Bacterial Type Strains, Phase II (KMG-II): from individual species to whole genera.</title>
        <authorList>
            <person name="Goeker M."/>
        </authorList>
    </citation>
    <scope>NUCLEOTIDE SEQUENCE [LARGE SCALE GENOMIC DNA]</scope>
    <source>
        <strain evidence="3 4">DSM 26809</strain>
    </source>
</reference>
<feature type="signal peptide" evidence="1">
    <location>
        <begin position="1"/>
        <end position="23"/>
    </location>
</feature>
<evidence type="ECO:0000313" key="4">
    <source>
        <dbReference type="Proteomes" id="UP000244168"/>
    </source>
</evidence>
<dbReference type="EMBL" id="QAOQ01000001">
    <property type="protein sequence ID" value="PTR00973.1"/>
    <property type="molecule type" value="Genomic_DNA"/>
</dbReference>
<accession>A0A2T5JEW4</accession>
<dbReference type="OrthoDB" id="1467107at2"/>